<evidence type="ECO:0000313" key="1">
    <source>
        <dbReference type="EMBL" id="ATP10156.1"/>
    </source>
</evidence>
<organism evidence="1 2">
    <name type="scientific">Aeromonas salmonicida subsp. pectinolytica 34mel</name>
    <dbReference type="NCBI Taxonomy" id="1324960"/>
    <lineage>
        <taxon>Bacteria</taxon>
        <taxon>Pseudomonadati</taxon>
        <taxon>Pseudomonadota</taxon>
        <taxon>Gammaproteobacteria</taxon>
        <taxon>Aeromonadales</taxon>
        <taxon>Aeromonadaceae</taxon>
        <taxon>Aeromonas</taxon>
    </lineage>
</organism>
<proteinExistence type="predicted"/>
<reference evidence="2" key="1">
    <citation type="journal article" date="2018" name="BMC Genomics">
        <title>The complete and fully assembled genome sequence of Aeromonas salmonicida subsp. pectinolytica and its comparative analysis with other Aeromonas species: investigation of the mobilome in environmental and pathogenic strains.</title>
        <authorList>
            <person name="Pfeiffer F."/>
            <person name="Zamora-Lagos M.A."/>
            <person name="Blettinger M."/>
            <person name="Yeroslaviz A."/>
            <person name="Dahl A."/>
            <person name="Gruber S."/>
            <person name="Habermann B.H."/>
        </authorList>
    </citation>
    <scope>NUCLEOTIDE SEQUENCE [LARGE SCALE GENOMIC DNA]</scope>
    <source>
        <strain evidence="2">34mel</strain>
    </source>
</reference>
<sequence length="40" mass="4779">MRLVDSEHGECASFPVGTRWRKRRFLVSNFFSPILHRIEC</sequence>
<dbReference type="Proteomes" id="UP000222916">
    <property type="component" value="Chromosome"/>
</dbReference>
<protein>
    <submittedName>
        <fullName evidence="1">Uncharacterized protein</fullName>
    </submittedName>
</protein>
<dbReference type="AlphaFoldDB" id="A0A2D1QIT6"/>
<accession>A0A2D1QIT6</accession>
<gene>
    <name evidence="1" type="ORF">Asalp_30470</name>
</gene>
<name>A0A2D1QIT6_AERSA</name>
<evidence type="ECO:0000313" key="2">
    <source>
        <dbReference type="Proteomes" id="UP000222916"/>
    </source>
</evidence>
<dbReference type="EMBL" id="CP022426">
    <property type="protein sequence ID" value="ATP10156.1"/>
    <property type="molecule type" value="Genomic_DNA"/>
</dbReference>